<accession>A0A4E0QV17</accession>
<gene>
    <name evidence="5" type="ORF">D915_010246</name>
</gene>
<comment type="subcellular location">
    <subcellularLocation>
        <location evidence="1">Nucleus</location>
    </subcellularLocation>
</comment>
<dbReference type="InterPro" id="IPR011990">
    <property type="entry name" value="TPR-like_helical_dom_sf"/>
</dbReference>
<dbReference type="Gene3D" id="1.25.40.1040">
    <property type="match status" value="2"/>
</dbReference>
<dbReference type="PANTHER" id="PTHR19980">
    <property type="entry name" value="RNA CLEAVAGE STIMULATION FACTOR"/>
    <property type="match status" value="1"/>
</dbReference>
<name>A0A4E0QV17_FASHE</name>
<proteinExistence type="predicted"/>
<protein>
    <submittedName>
        <fullName evidence="5">Cleavage stimulation factor subunit 3</fullName>
    </submittedName>
</protein>
<keyword evidence="3" id="KW-0539">Nucleus</keyword>
<dbReference type="Proteomes" id="UP000230066">
    <property type="component" value="Unassembled WGS sequence"/>
</dbReference>
<evidence type="ECO:0000259" key="4">
    <source>
        <dbReference type="Pfam" id="PF05843"/>
    </source>
</evidence>
<keyword evidence="6" id="KW-1185">Reference proteome</keyword>
<dbReference type="GO" id="GO:0031124">
    <property type="term" value="P:mRNA 3'-end processing"/>
    <property type="evidence" value="ECO:0007669"/>
    <property type="project" value="InterPro"/>
</dbReference>
<evidence type="ECO:0000256" key="3">
    <source>
        <dbReference type="ARBA" id="ARBA00023242"/>
    </source>
</evidence>
<keyword evidence="2" id="KW-0677">Repeat</keyword>
<dbReference type="Pfam" id="PF05843">
    <property type="entry name" value="Suf"/>
    <property type="match status" value="2"/>
</dbReference>
<feature type="domain" description="Suppressor of forked" evidence="4">
    <location>
        <begin position="12"/>
        <end position="113"/>
    </location>
</feature>
<dbReference type="InterPro" id="IPR008847">
    <property type="entry name" value="Suf"/>
</dbReference>
<sequence length="217" mass="26280">MPFVQRRVYKMDKMQKAEERIKTNPWDIEAWSVLLRDAQSKKIEDAREVFERIINQFPFAGQYWKIYINQEMKAKNYERVEKLFQRSLVKILHIDLWKLYLQYIRETKGKHQAFKQVQGSYAESQKITATRRVYQRAIVTPMLGIETIWRDYCMYENSINPAIAKKFTEERSRDYMNARRVAKEYEVITKGLCRNMPSIPPQNTPYEAKQVKLWHRR</sequence>
<dbReference type="GO" id="GO:0003729">
    <property type="term" value="F:mRNA binding"/>
    <property type="evidence" value="ECO:0007669"/>
    <property type="project" value="TreeGrafter"/>
</dbReference>
<organism evidence="5 6">
    <name type="scientific">Fasciola hepatica</name>
    <name type="common">Liver fluke</name>
    <dbReference type="NCBI Taxonomy" id="6192"/>
    <lineage>
        <taxon>Eukaryota</taxon>
        <taxon>Metazoa</taxon>
        <taxon>Spiralia</taxon>
        <taxon>Lophotrochozoa</taxon>
        <taxon>Platyhelminthes</taxon>
        <taxon>Trematoda</taxon>
        <taxon>Digenea</taxon>
        <taxon>Plagiorchiida</taxon>
        <taxon>Echinostomata</taxon>
        <taxon>Echinostomatoidea</taxon>
        <taxon>Fasciolidae</taxon>
        <taxon>Fasciola</taxon>
    </lineage>
</organism>
<evidence type="ECO:0000313" key="5">
    <source>
        <dbReference type="EMBL" id="THD18913.1"/>
    </source>
</evidence>
<dbReference type="InterPro" id="IPR045243">
    <property type="entry name" value="Rna14-like"/>
</dbReference>
<feature type="domain" description="Suppressor of forked" evidence="4">
    <location>
        <begin position="117"/>
        <end position="215"/>
    </location>
</feature>
<evidence type="ECO:0000256" key="1">
    <source>
        <dbReference type="ARBA" id="ARBA00004123"/>
    </source>
</evidence>
<dbReference type="GO" id="GO:0005634">
    <property type="term" value="C:nucleus"/>
    <property type="evidence" value="ECO:0007669"/>
    <property type="project" value="UniProtKB-SubCell"/>
</dbReference>
<comment type="caution">
    <text evidence="5">The sequence shown here is derived from an EMBL/GenBank/DDBJ whole genome shotgun (WGS) entry which is preliminary data.</text>
</comment>
<reference evidence="5" key="1">
    <citation type="submission" date="2019-03" db="EMBL/GenBank/DDBJ databases">
        <title>Improved annotation for the trematode Fasciola hepatica.</title>
        <authorList>
            <person name="Choi Y.-J."/>
            <person name="Martin J."/>
            <person name="Mitreva M."/>
        </authorList>
    </citation>
    <scope>NUCLEOTIDE SEQUENCE [LARGE SCALE GENOMIC DNA]</scope>
</reference>
<dbReference type="EMBL" id="JXXN02008014">
    <property type="protein sequence ID" value="THD18913.1"/>
    <property type="molecule type" value="Genomic_DNA"/>
</dbReference>
<dbReference type="AlphaFoldDB" id="A0A4E0QV17"/>
<evidence type="ECO:0000256" key="2">
    <source>
        <dbReference type="ARBA" id="ARBA00022737"/>
    </source>
</evidence>
<dbReference type="SMART" id="SM00386">
    <property type="entry name" value="HAT"/>
    <property type="match status" value="3"/>
</dbReference>
<dbReference type="SUPFAM" id="SSF48452">
    <property type="entry name" value="TPR-like"/>
    <property type="match status" value="1"/>
</dbReference>
<dbReference type="PANTHER" id="PTHR19980:SF0">
    <property type="entry name" value="CLEAVAGE STIMULATION FACTOR SUBUNIT 3"/>
    <property type="match status" value="1"/>
</dbReference>
<evidence type="ECO:0000313" key="6">
    <source>
        <dbReference type="Proteomes" id="UP000230066"/>
    </source>
</evidence>
<dbReference type="InterPro" id="IPR003107">
    <property type="entry name" value="HAT"/>
</dbReference>